<dbReference type="GO" id="GO:0016829">
    <property type="term" value="F:lyase activity"/>
    <property type="evidence" value="ECO:0007669"/>
    <property type="project" value="UniProtKB-KW"/>
</dbReference>
<keyword evidence="1" id="KW-0812">Transmembrane</keyword>
<proteinExistence type="predicted"/>
<keyword evidence="1" id="KW-0472">Membrane</keyword>
<evidence type="ECO:0000313" key="3">
    <source>
        <dbReference type="Proteomes" id="UP000037035"/>
    </source>
</evidence>
<dbReference type="Proteomes" id="UP000037035">
    <property type="component" value="Unassembled WGS sequence"/>
</dbReference>
<sequence>MQDELECTVLVIVDAFELEKKQIPVVLVEIFISLLAKLIISCLASLRTQSLGHQMFNYLEDVAEGIQGPSIGGMVDRIFYLLQFEHLPSYHPQQFLGSLINIPL</sequence>
<keyword evidence="1" id="KW-1133">Transmembrane helix</keyword>
<protein>
    <submittedName>
        <fullName evidence="2">Phenylalanine ammonia-lyase</fullName>
    </submittedName>
</protein>
<dbReference type="STRING" id="27349.A0A0L6V6Y4"/>
<name>A0A0L6V6Y4_9BASI</name>
<accession>A0A0L6V6Y4</accession>
<reference evidence="2 3" key="1">
    <citation type="submission" date="2015-08" db="EMBL/GenBank/DDBJ databases">
        <title>Next Generation Sequencing and Analysis of the Genome of Puccinia sorghi L Schw, the Causal Agent of Maize Common Rust.</title>
        <authorList>
            <person name="Rochi L."/>
            <person name="Burguener G."/>
            <person name="Darino M."/>
            <person name="Turjanski A."/>
            <person name="Kreff E."/>
            <person name="Dieguez M.J."/>
            <person name="Sacco F."/>
        </authorList>
    </citation>
    <scope>NUCLEOTIDE SEQUENCE [LARGE SCALE GENOMIC DNA]</scope>
    <source>
        <strain evidence="2 3">RO10H11247</strain>
    </source>
</reference>
<keyword evidence="2" id="KW-0456">Lyase</keyword>
<dbReference type="AlphaFoldDB" id="A0A0L6V6Y4"/>
<dbReference type="VEuPathDB" id="FungiDB:VP01_2375g2"/>
<evidence type="ECO:0000256" key="1">
    <source>
        <dbReference type="SAM" id="Phobius"/>
    </source>
</evidence>
<gene>
    <name evidence="2" type="ORF">VP01_2375g2</name>
</gene>
<comment type="caution">
    <text evidence="2">The sequence shown here is derived from an EMBL/GenBank/DDBJ whole genome shotgun (WGS) entry which is preliminary data.</text>
</comment>
<dbReference type="EMBL" id="LAVV01007253">
    <property type="protein sequence ID" value="KNZ56561.1"/>
    <property type="molecule type" value="Genomic_DNA"/>
</dbReference>
<organism evidence="2 3">
    <name type="scientific">Puccinia sorghi</name>
    <dbReference type="NCBI Taxonomy" id="27349"/>
    <lineage>
        <taxon>Eukaryota</taxon>
        <taxon>Fungi</taxon>
        <taxon>Dikarya</taxon>
        <taxon>Basidiomycota</taxon>
        <taxon>Pucciniomycotina</taxon>
        <taxon>Pucciniomycetes</taxon>
        <taxon>Pucciniales</taxon>
        <taxon>Pucciniaceae</taxon>
        <taxon>Puccinia</taxon>
    </lineage>
</organism>
<feature type="transmembrane region" description="Helical" evidence="1">
    <location>
        <begin position="23"/>
        <end position="46"/>
    </location>
</feature>
<evidence type="ECO:0000313" key="2">
    <source>
        <dbReference type="EMBL" id="KNZ56561.1"/>
    </source>
</evidence>
<keyword evidence="3" id="KW-1185">Reference proteome</keyword>